<protein>
    <submittedName>
        <fullName evidence="10">Ethylene response factor 5</fullName>
    </submittedName>
</protein>
<evidence type="ECO:0000256" key="1">
    <source>
        <dbReference type="ARBA" id="ARBA00004123"/>
    </source>
</evidence>
<dbReference type="InterPro" id="IPR044808">
    <property type="entry name" value="ERF_plant"/>
</dbReference>
<dbReference type="GO" id="GO:0006952">
    <property type="term" value="P:defense response"/>
    <property type="evidence" value="ECO:0007669"/>
    <property type="project" value="UniProtKB-KW"/>
</dbReference>
<gene>
    <name evidence="10" type="ORF">POM88_019464</name>
</gene>
<keyword evidence="8" id="KW-0539">Nucleus</keyword>
<comment type="caution">
    <text evidence="10">The sequence shown here is derived from an EMBL/GenBank/DDBJ whole genome shotgun (WGS) entry which is preliminary data.</text>
</comment>
<keyword evidence="2" id="KW-0936">Ethylene signaling pathway</keyword>
<evidence type="ECO:0000259" key="9">
    <source>
        <dbReference type="PROSITE" id="PS51032"/>
    </source>
</evidence>
<dbReference type="SUPFAM" id="SSF54171">
    <property type="entry name" value="DNA-binding domain"/>
    <property type="match status" value="1"/>
</dbReference>
<evidence type="ECO:0000256" key="5">
    <source>
        <dbReference type="ARBA" id="ARBA00023125"/>
    </source>
</evidence>
<evidence type="ECO:0000256" key="4">
    <source>
        <dbReference type="ARBA" id="ARBA00023015"/>
    </source>
</evidence>
<dbReference type="Pfam" id="PF00847">
    <property type="entry name" value="AP2"/>
    <property type="match status" value="1"/>
</dbReference>
<dbReference type="GO" id="GO:0003700">
    <property type="term" value="F:DNA-binding transcription factor activity"/>
    <property type="evidence" value="ECO:0007669"/>
    <property type="project" value="InterPro"/>
</dbReference>
<evidence type="ECO:0000313" key="11">
    <source>
        <dbReference type="Proteomes" id="UP001237642"/>
    </source>
</evidence>
<dbReference type="Proteomes" id="UP001237642">
    <property type="component" value="Unassembled WGS sequence"/>
</dbReference>
<evidence type="ECO:0000313" key="10">
    <source>
        <dbReference type="EMBL" id="KAK1381729.1"/>
    </source>
</evidence>
<evidence type="ECO:0000256" key="8">
    <source>
        <dbReference type="ARBA" id="ARBA00023242"/>
    </source>
</evidence>
<feature type="domain" description="AP2/ERF" evidence="9">
    <location>
        <begin position="139"/>
        <end position="197"/>
    </location>
</feature>
<sequence>MASDTEVLDFIRRHLLDEFSPVENFLDEFNDHTNDVHCVSSFHHTSPQSDSSSFSSSCEISISDYFTEDYNHIGTFSLSPDLFNSDQNQVLDEQVKQLNASKPSFEVELPHQKKIELTSPTAETLKTNVDVNKEEDKKHYRGVRKRPWGKFAAEIRDPNRRGSRLWLGTYKTPVEAAKAYDRAAYNLRGRKAILNFPLGIVNYNEAVTTVDSGRKRAREVKDDTAMQNPKVSPRSMITNENVSDYLPPLQQAPSGDMNCMWENQINLFDFPLSF</sequence>
<dbReference type="CDD" id="cd00018">
    <property type="entry name" value="AP2"/>
    <property type="match status" value="1"/>
</dbReference>
<dbReference type="EMBL" id="JAUIZM010000005">
    <property type="protein sequence ID" value="KAK1381729.1"/>
    <property type="molecule type" value="Genomic_DNA"/>
</dbReference>
<keyword evidence="3" id="KW-0611">Plant defense</keyword>
<keyword evidence="6" id="KW-0010">Activator</keyword>
<evidence type="ECO:0000256" key="6">
    <source>
        <dbReference type="ARBA" id="ARBA00023159"/>
    </source>
</evidence>
<evidence type="ECO:0000256" key="2">
    <source>
        <dbReference type="ARBA" id="ARBA00022745"/>
    </source>
</evidence>
<keyword evidence="4" id="KW-0805">Transcription regulation</keyword>
<comment type="subcellular location">
    <subcellularLocation>
        <location evidence="1">Nucleus</location>
    </subcellularLocation>
</comment>
<dbReference type="InterPro" id="IPR036955">
    <property type="entry name" value="AP2/ERF_dom_sf"/>
</dbReference>
<evidence type="ECO:0000256" key="3">
    <source>
        <dbReference type="ARBA" id="ARBA00022821"/>
    </source>
</evidence>
<reference evidence="10" key="1">
    <citation type="submission" date="2023-02" db="EMBL/GenBank/DDBJ databases">
        <title>Genome of toxic invasive species Heracleum sosnowskyi carries increased number of genes despite the absence of recent whole-genome duplications.</title>
        <authorList>
            <person name="Schelkunov M."/>
            <person name="Shtratnikova V."/>
            <person name="Makarenko M."/>
            <person name="Klepikova A."/>
            <person name="Omelchenko D."/>
            <person name="Novikova G."/>
            <person name="Obukhova E."/>
            <person name="Bogdanov V."/>
            <person name="Penin A."/>
            <person name="Logacheva M."/>
        </authorList>
    </citation>
    <scope>NUCLEOTIDE SEQUENCE</scope>
    <source>
        <strain evidence="10">Hsosn_3</strain>
        <tissue evidence="10">Leaf</tissue>
    </source>
</reference>
<dbReference type="InterPro" id="IPR001471">
    <property type="entry name" value="AP2/ERF_dom"/>
</dbReference>
<dbReference type="SMART" id="SM00380">
    <property type="entry name" value="AP2"/>
    <property type="match status" value="1"/>
</dbReference>
<dbReference type="Gene3D" id="3.30.730.10">
    <property type="entry name" value="AP2/ERF domain"/>
    <property type="match status" value="1"/>
</dbReference>
<keyword evidence="11" id="KW-1185">Reference proteome</keyword>
<dbReference type="PROSITE" id="PS51032">
    <property type="entry name" value="AP2_ERF"/>
    <property type="match status" value="1"/>
</dbReference>
<evidence type="ECO:0000256" key="7">
    <source>
        <dbReference type="ARBA" id="ARBA00023163"/>
    </source>
</evidence>
<dbReference type="FunFam" id="3.30.730.10:FF:000001">
    <property type="entry name" value="Ethylene-responsive transcription factor 2"/>
    <property type="match status" value="1"/>
</dbReference>
<dbReference type="PANTHER" id="PTHR31190:SF499">
    <property type="entry name" value="ETHYLENE-RESPONSIVE TRANSCRIPTION FACTOR ERF105"/>
    <property type="match status" value="1"/>
</dbReference>
<dbReference type="GO" id="GO:0000976">
    <property type="term" value="F:transcription cis-regulatory region binding"/>
    <property type="evidence" value="ECO:0007669"/>
    <property type="project" value="UniProtKB-ARBA"/>
</dbReference>
<keyword evidence="5" id="KW-0238">DNA-binding</keyword>
<name>A0AAD8I9Q1_9APIA</name>
<keyword evidence="7" id="KW-0804">Transcription</keyword>
<accession>A0AAD8I9Q1</accession>
<dbReference type="PANTHER" id="PTHR31190">
    <property type="entry name" value="DNA-BINDING DOMAIN"/>
    <property type="match status" value="1"/>
</dbReference>
<dbReference type="AlphaFoldDB" id="A0AAD8I9Q1"/>
<reference evidence="10" key="2">
    <citation type="submission" date="2023-05" db="EMBL/GenBank/DDBJ databases">
        <authorList>
            <person name="Schelkunov M.I."/>
        </authorList>
    </citation>
    <scope>NUCLEOTIDE SEQUENCE</scope>
    <source>
        <strain evidence="10">Hsosn_3</strain>
        <tissue evidence="10">Leaf</tissue>
    </source>
</reference>
<dbReference type="InterPro" id="IPR016177">
    <property type="entry name" value="DNA-bd_dom_sf"/>
</dbReference>
<dbReference type="PRINTS" id="PR00367">
    <property type="entry name" value="ETHRSPELEMNT"/>
</dbReference>
<dbReference type="GO" id="GO:0009873">
    <property type="term" value="P:ethylene-activated signaling pathway"/>
    <property type="evidence" value="ECO:0007669"/>
    <property type="project" value="UniProtKB-KW"/>
</dbReference>
<organism evidence="10 11">
    <name type="scientific">Heracleum sosnowskyi</name>
    <dbReference type="NCBI Taxonomy" id="360622"/>
    <lineage>
        <taxon>Eukaryota</taxon>
        <taxon>Viridiplantae</taxon>
        <taxon>Streptophyta</taxon>
        <taxon>Embryophyta</taxon>
        <taxon>Tracheophyta</taxon>
        <taxon>Spermatophyta</taxon>
        <taxon>Magnoliopsida</taxon>
        <taxon>eudicotyledons</taxon>
        <taxon>Gunneridae</taxon>
        <taxon>Pentapetalae</taxon>
        <taxon>asterids</taxon>
        <taxon>campanulids</taxon>
        <taxon>Apiales</taxon>
        <taxon>Apiaceae</taxon>
        <taxon>Apioideae</taxon>
        <taxon>apioid superclade</taxon>
        <taxon>Tordylieae</taxon>
        <taxon>Tordyliinae</taxon>
        <taxon>Heracleum</taxon>
    </lineage>
</organism>
<proteinExistence type="predicted"/>
<dbReference type="GO" id="GO:0005634">
    <property type="term" value="C:nucleus"/>
    <property type="evidence" value="ECO:0007669"/>
    <property type="project" value="UniProtKB-SubCell"/>
</dbReference>